<feature type="compositionally biased region" description="Basic and acidic residues" evidence="1">
    <location>
        <begin position="159"/>
        <end position="173"/>
    </location>
</feature>
<evidence type="ECO:0000313" key="3">
    <source>
        <dbReference type="Proteomes" id="UP001629113"/>
    </source>
</evidence>
<dbReference type="Proteomes" id="UP001629113">
    <property type="component" value="Unassembled WGS sequence"/>
</dbReference>
<evidence type="ECO:0000313" key="2">
    <source>
        <dbReference type="EMBL" id="KAL3427878.1"/>
    </source>
</evidence>
<feature type="compositionally biased region" description="Acidic residues" evidence="1">
    <location>
        <begin position="175"/>
        <end position="186"/>
    </location>
</feature>
<keyword evidence="3" id="KW-1185">Reference proteome</keyword>
<reference evidence="2 3" key="1">
    <citation type="submission" date="2024-06" db="EMBL/GenBank/DDBJ databases">
        <title>Complete genome of Phlyctema vagabunda strain 19-DSS-EL-015.</title>
        <authorList>
            <person name="Fiorenzani C."/>
        </authorList>
    </citation>
    <scope>NUCLEOTIDE SEQUENCE [LARGE SCALE GENOMIC DNA]</scope>
    <source>
        <strain evidence="2 3">19-DSS-EL-015</strain>
    </source>
</reference>
<dbReference type="EMBL" id="JBFCZG010000001">
    <property type="protein sequence ID" value="KAL3427878.1"/>
    <property type="molecule type" value="Genomic_DNA"/>
</dbReference>
<feature type="region of interest" description="Disordered" evidence="1">
    <location>
        <begin position="223"/>
        <end position="288"/>
    </location>
</feature>
<feature type="region of interest" description="Disordered" evidence="1">
    <location>
        <begin position="1"/>
        <end position="42"/>
    </location>
</feature>
<feature type="region of interest" description="Disordered" evidence="1">
    <location>
        <begin position="159"/>
        <end position="206"/>
    </location>
</feature>
<accession>A0ABR4PWZ7</accession>
<protein>
    <submittedName>
        <fullName evidence="2">Uncharacterized protein</fullName>
    </submittedName>
</protein>
<gene>
    <name evidence="2" type="ORF">PVAG01_01387</name>
</gene>
<organism evidence="2 3">
    <name type="scientific">Phlyctema vagabunda</name>
    <dbReference type="NCBI Taxonomy" id="108571"/>
    <lineage>
        <taxon>Eukaryota</taxon>
        <taxon>Fungi</taxon>
        <taxon>Dikarya</taxon>
        <taxon>Ascomycota</taxon>
        <taxon>Pezizomycotina</taxon>
        <taxon>Leotiomycetes</taxon>
        <taxon>Helotiales</taxon>
        <taxon>Dermateaceae</taxon>
        <taxon>Phlyctema</taxon>
    </lineage>
</organism>
<comment type="caution">
    <text evidence="2">The sequence shown here is derived from an EMBL/GenBank/DDBJ whole genome shotgun (WGS) entry which is preliminary data.</text>
</comment>
<evidence type="ECO:0000256" key="1">
    <source>
        <dbReference type="SAM" id="MobiDB-lite"/>
    </source>
</evidence>
<name>A0ABR4PWZ7_9HELO</name>
<sequence length="309" mass="34553">MAAGDDQSARFPQDRPPSHSLNSNARQLEIPSTLESRSDVPWPATSNRAFSTFTNPPLADSERAHALPHNPLDPPWRGLEILALAAEMVRPSLSDAEKLFIIVDCEKRGYKESYTRQLVSNIRTRGDYQFSQQSGIDQTQWTRLGLPGATGKIEHINQDASEATRESETKQDVIYEPEDLQSDGDTEMDKNVIPPSEPDRNVPSGKRVLYRSNNLHRVGAKRVCARPSRDAGTRQQDPVQREEKLADQPPDELTAPWQNDSDSPRRYSLSNTSLLTDSPKEHEAITPEVEEPVIIFDIKSHNLKGLGDG</sequence>
<proteinExistence type="predicted"/>